<evidence type="ECO:0000313" key="3">
    <source>
        <dbReference type="EMBL" id="OCK73335.1"/>
    </source>
</evidence>
<evidence type="ECO:0000256" key="2">
    <source>
        <dbReference type="ARBA" id="ARBA00023002"/>
    </source>
</evidence>
<accession>A0A8E2DXD9</accession>
<reference evidence="3 4" key="1">
    <citation type="journal article" date="2016" name="Nat. Commun.">
        <title>Ectomycorrhizal ecology is imprinted in the genome of the dominant symbiotic fungus Cenococcum geophilum.</title>
        <authorList>
            <consortium name="DOE Joint Genome Institute"/>
            <person name="Peter M."/>
            <person name="Kohler A."/>
            <person name="Ohm R.A."/>
            <person name="Kuo A."/>
            <person name="Krutzmann J."/>
            <person name="Morin E."/>
            <person name="Arend M."/>
            <person name="Barry K.W."/>
            <person name="Binder M."/>
            <person name="Choi C."/>
            <person name="Clum A."/>
            <person name="Copeland A."/>
            <person name="Grisel N."/>
            <person name="Haridas S."/>
            <person name="Kipfer T."/>
            <person name="LaButti K."/>
            <person name="Lindquist E."/>
            <person name="Lipzen A."/>
            <person name="Maire R."/>
            <person name="Meier B."/>
            <person name="Mihaltcheva S."/>
            <person name="Molinier V."/>
            <person name="Murat C."/>
            <person name="Poggeler S."/>
            <person name="Quandt C.A."/>
            <person name="Sperisen C."/>
            <person name="Tritt A."/>
            <person name="Tisserant E."/>
            <person name="Crous P.W."/>
            <person name="Henrissat B."/>
            <person name="Nehls U."/>
            <person name="Egli S."/>
            <person name="Spatafora J.W."/>
            <person name="Grigoriev I.V."/>
            <person name="Martin F.M."/>
        </authorList>
    </citation>
    <scope>NUCLEOTIDE SEQUENCE [LARGE SCALE GENOMIC DNA]</scope>
    <source>
        <strain evidence="3 4">CBS 459.81</strain>
    </source>
</reference>
<dbReference type="GO" id="GO:0016491">
    <property type="term" value="F:oxidoreductase activity"/>
    <property type="evidence" value="ECO:0007669"/>
    <property type="project" value="UniProtKB-KW"/>
</dbReference>
<keyword evidence="2" id="KW-0560">Oxidoreductase</keyword>
<dbReference type="InterPro" id="IPR002347">
    <property type="entry name" value="SDR_fam"/>
</dbReference>
<dbReference type="EMBL" id="KV745821">
    <property type="protein sequence ID" value="OCK73335.1"/>
    <property type="molecule type" value="Genomic_DNA"/>
</dbReference>
<dbReference type="PANTHER" id="PTHR43669:SF4">
    <property type="entry name" value="SHORT-CHAIN DEHYDROGENASE"/>
    <property type="match status" value="1"/>
</dbReference>
<keyword evidence="4" id="KW-1185">Reference proteome</keyword>
<proteinExistence type="inferred from homology"/>
<organism evidence="3 4">
    <name type="scientific">Lepidopterella palustris CBS 459.81</name>
    <dbReference type="NCBI Taxonomy" id="1314670"/>
    <lineage>
        <taxon>Eukaryota</taxon>
        <taxon>Fungi</taxon>
        <taxon>Dikarya</taxon>
        <taxon>Ascomycota</taxon>
        <taxon>Pezizomycotina</taxon>
        <taxon>Dothideomycetes</taxon>
        <taxon>Pleosporomycetidae</taxon>
        <taxon>Mytilinidiales</taxon>
        <taxon>Argynnaceae</taxon>
        <taxon>Lepidopterella</taxon>
    </lineage>
</organism>
<dbReference type="SUPFAM" id="SSF51735">
    <property type="entry name" value="NAD(P)-binding Rossmann-fold domains"/>
    <property type="match status" value="1"/>
</dbReference>
<dbReference type="Gene3D" id="3.40.50.720">
    <property type="entry name" value="NAD(P)-binding Rossmann-like Domain"/>
    <property type="match status" value="1"/>
</dbReference>
<protein>
    <submittedName>
        <fullName evidence="3">Putative short-chain dehydrogenase</fullName>
    </submittedName>
</protein>
<dbReference type="OrthoDB" id="5336600at2759"/>
<dbReference type="InterPro" id="IPR036291">
    <property type="entry name" value="NAD(P)-bd_dom_sf"/>
</dbReference>
<dbReference type="CDD" id="cd05233">
    <property type="entry name" value="SDR_c"/>
    <property type="match status" value="1"/>
</dbReference>
<dbReference type="Pfam" id="PF00106">
    <property type="entry name" value="adh_short"/>
    <property type="match status" value="1"/>
</dbReference>
<name>A0A8E2DXD9_9PEZI</name>
<sequence>MSPKTILILGAGPRVGWSIGKKFAAEGYSVAVASRKPDSKAAEADNFLPLSVDLTKPESVKDAFKQTKEKLGVPSVVIYNAATLTFPPDFSDPFSVGADAFIADTAVNAVGAFAAIQESVAGFKSLDAATPKVFIATGNILPFNPVPLCVTLGAGKAALAHFIDVGTKAYAEKGYRFYFASQVTKDGNTVDFPELSGEAHGNVYWELVGEKEQGPWDVRFVGDGKRWVG</sequence>
<evidence type="ECO:0000313" key="4">
    <source>
        <dbReference type="Proteomes" id="UP000250266"/>
    </source>
</evidence>
<dbReference type="Proteomes" id="UP000250266">
    <property type="component" value="Unassembled WGS sequence"/>
</dbReference>
<evidence type="ECO:0000256" key="1">
    <source>
        <dbReference type="ARBA" id="ARBA00006484"/>
    </source>
</evidence>
<dbReference type="PANTHER" id="PTHR43669">
    <property type="entry name" value="5-KETO-D-GLUCONATE 5-REDUCTASE"/>
    <property type="match status" value="1"/>
</dbReference>
<dbReference type="AlphaFoldDB" id="A0A8E2DXD9"/>
<gene>
    <name evidence="3" type="ORF">K432DRAFT_387442</name>
</gene>
<comment type="similarity">
    <text evidence="1">Belongs to the short-chain dehydrogenases/reductases (SDR) family.</text>
</comment>